<feature type="domain" description="PNPLA" evidence="7">
    <location>
        <begin position="80"/>
        <end position="289"/>
    </location>
</feature>
<comment type="function">
    <text evidence="4">Possesses non-specific lipolytic acyl hydrolase (LAH) activity. Hydrolyzes phospholipids as well as galactolipids. May play a role in disease resistance.</text>
</comment>
<evidence type="ECO:0000256" key="1">
    <source>
        <dbReference type="ARBA" id="ARBA00010240"/>
    </source>
</evidence>
<keyword evidence="5 6" id="KW-0442">Lipid degradation</keyword>
<dbReference type="Gene3D" id="3.40.1090.10">
    <property type="entry name" value="Cytosolic phospholipase A2 catalytic domain"/>
    <property type="match status" value="1"/>
</dbReference>
<dbReference type="SUPFAM" id="SSF52151">
    <property type="entry name" value="FabD/lysophospholipase-like"/>
    <property type="match status" value="1"/>
</dbReference>
<dbReference type="Pfam" id="PF01734">
    <property type="entry name" value="Patatin"/>
    <property type="match status" value="1"/>
</dbReference>
<evidence type="ECO:0000256" key="6">
    <source>
        <dbReference type="RuleBase" id="RU361262"/>
    </source>
</evidence>
<dbReference type="PROSITE" id="PS51635">
    <property type="entry name" value="PNPLA"/>
    <property type="match status" value="1"/>
</dbReference>
<comment type="similarity">
    <text evidence="1 6">Belongs to the patatin family.</text>
</comment>
<dbReference type="AlphaFoldDB" id="A0A368S7W5"/>
<accession>A0A368S7W5</accession>
<keyword evidence="5 6" id="KW-0378">Hydrolase</keyword>
<dbReference type="InterPro" id="IPR016035">
    <property type="entry name" value="Acyl_Trfase/lysoPLipase"/>
</dbReference>
<dbReference type="OrthoDB" id="637146at2759"/>
<feature type="short sequence motif" description="GXGXXG" evidence="5">
    <location>
        <begin position="84"/>
        <end position="89"/>
    </location>
</feature>
<organism evidence="8">
    <name type="scientific">Setaria italica</name>
    <name type="common">Foxtail millet</name>
    <name type="synonym">Panicum italicum</name>
    <dbReference type="NCBI Taxonomy" id="4555"/>
    <lineage>
        <taxon>Eukaryota</taxon>
        <taxon>Viridiplantae</taxon>
        <taxon>Streptophyta</taxon>
        <taxon>Embryophyta</taxon>
        <taxon>Tracheophyta</taxon>
        <taxon>Spermatophyta</taxon>
        <taxon>Magnoliopsida</taxon>
        <taxon>Liliopsida</taxon>
        <taxon>Poales</taxon>
        <taxon>Poaceae</taxon>
        <taxon>PACMAD clade</taxon>
        <taxon>Panicoideae</taxon>
        <taxon>Panicodae</taxon>
        <taxon>Paniceae</taxon>
        <taxon>Cenchrinae</taxon>
        <taxon>Setaria</taxon>
    </lineage>
</organism>
<dbReference type="PANTHER" id="PTHR32176:SF51">
    <property type="entry name" value="PATATIN"/>
    <property type="match status" value="1"/>
</dbReference>
<dbReference type="PANTHER" id="PTHR32176">
    <property type="entry name" value="XYLOSE ISOMERASE"/>
    <property type="match status" value="1"/>
</dbReference>
<dbReference type="EC" id="3.1.1.-" evidence="6"/>
<dbReference type="GO" id="GO:0006952">
    <property type="term" value="P:defense response"/>
    <property type="evidence" value="ECO:0007669"/>
    <property type="project" value="UniProtKB-KW"/>
</dbReference>
<sequence length="510" mass="56108">MPWSVGRLGYTCSIITSIVTYQWLTNKPLEAFVLPVQSPDSRALHRGDKVPRSTLAEVSLTVPLWMSLPPAQQGRVLTVLSIDGGGIRGLIPATILARLEAQLQENDGPDARIADYFDVIAGTSTGGLIASMLAAPGKDNRPLFAAKDISKFYRENGPKIFPQKGGWVPSLVQEAWNKLRGGPKYDGKFLHDKIGSLLGDTKAADTLSNLVVPAFDVKRMQPILLNSFEAEREAHKNARLADVCIATSAAPTYLPAHSFDTRRSDGGRPHEFQLVDGGVAANNPTMAAMSLLTKEMIRLRRKLQDKDVHLVHGGLVRRLERRNNPTTAAMTAMIAGMEEKRNKHHRMGRQDDGGVGASVYRNILVISIGTGIAKQAERYTAADCNKWNMLNWLAYDGFNPLIDFFYNASVDMVDIHAEVLFELLGCEDNYLRIQTDTLEGDTALVDCTTEKNMKELIKIGNDLLKQKVARVNIDTGVYETVAGGLTNEAALKEFSGKLSAERKLRQPARE</sequence>
<keyword evidence="3 5" id="KW-0443">Lipid metabolism</keyword>
<comment type="domain">
    <text evidence="6">The nitrogen atoms of the two glycine residues in the GGXR motif define the oxyanion hole, and stabilize the oxyanion that forms during the nucleophilic attack by the catalytic serine during substrate cleavage.</text>
</comment>
<evidence type="ECO:0000256" key="3">
    <source>
        <dbReference type="ARBA" id="ARBA00023098"/>
    </source>
</evidence>
<reference evidence="8" key="2">
    <citation type="submission" date="2015-07" db="EMBL/GenBank/DDBJ databases">
        <authorList>
            <person name="Noorani M."/>
        </authorList>
    </citation>
    <scope>NUCLEOTIDE SEQUENCE</scope>
    <source>
        <strain evidence="8">Yugu1</strain>
    </source>
</reference>
<gene>
    <name evidence="8" type="ORF">SETIT_8G150300v2</name>
</gene>
<evidence type="ECO:0000256" key="2">
    <source>
        <dbReference type="ARBA" id="ARBA00022821"/>
    </source>
</evidence>
<feature type="short sequence motif" description="DGA/G" evidence="5">
    <location>
        <begin position="276"/>
        <end position="278"/>
    </location>
</feature>
<keyword evidence="2" id="KW-0611">Plant defense</keyword>
<dbReference type="InterPro" id="IPR002641">
    <property type="entry name" value="PNPLA_dom"/>
</dbReference>
<name>A0A368S7W5_SETIT</name>
<reference evidence="8" key="1">
    <citation type="journal article" date="2012" name="Nat. Biotechnol.">
        <title>Reference genome sequence of the model plant Setaria.</title>
        <authorList>
            <person name="Bennetzen J.L."/>
            <person name="Schmutz J."/>
            <person name="Wang H."/>
            <person name="Percifield R."/>
            <person name="Hawkins J."/>
            <person name="Pontaroli A.C."/>
            <person name="Estep M."/>
            <person name="Feng L."/>
            <person name="Vaughn J.N."/>
            <person name="Grimwood J."/>
            <person name="Jenkins J."/>
            <person name="Barry K."/>
            <person name="Lindquist E."/>
            <person name="Hellsten U."/>
            <person name="Deshpande S."/>
            <person name="Wang X."/>
            <person name="Wu X."/>
            <person name="Mitros T."/>
            <person name="Triplett J."/>
            <person name="Yang X."/>
            <person name="Ye C.Y."/>
            <person name="Mauro-Herrera M."/>
            <person name="Wang L."/>
            <person name="Li P."/>
            <person name="Sharma M."/>
            <person name="Sharma R."/>
            <person name="Ronald P.C."/>
            <person name="Panaud O."/>
            <person name="Kellogg E.A."/>
            <person name="Brutnell T.P."/>
            <person name="Doust A.N."/>
            <person name="Tuskan G.A."/>
            <person name="Rokhsar D."/>
            <person name="Devos K.M."/>
        </authorList>
    </citation>
    <scope>NUCLEOTIDE SEQUENCE [LARGE SCALE GENOMIC DNA]</scope>
    <source>
        <strain evidence="8">Yugu1</strain>
    </source>
</reference>
<dbReference type="GO" id="GO:0016042">
    <property type="term" value="P:lipid catabolic process"/>
    <property type="evidence" value="ECO:0007669"/>
    <property type="project" value="UniProtKB-UniRule"/>
</dbReference>
<protein>
    <recommendedName>
        <fullName evidence="6">Patatin</fullName>
        <ecNumber evidence="6">3.1.1.-</ecNumber>
    </recommendedName>
</protein>
<evidence type="ECO:0000259" key="7">
    <source>
        <dbReference type="PROSITE" id="PS51635"/>
    </source>
</evidence>
<evidence type="ECO:0000256" key="5">
    <source>
        <dbReference type="PROSITE-ProRule" id="PRU01161"/>
    </source>
</evidence>
<feature type="active site" description="Nucleophile" evidence="5">
    <location>
        <position position="124"/>
    </location>
</feature>
<evidence type="ECO:0000256" key="4">
    <source>
        <dbReference type="ARBA" id="ARBA00025642"/>
    </source>
</evidence>
<dbReference type="CDD" id="cd07214">
    <property type="entry name" value="Pat17_isozyme_like"/>
    <property type="match status" value="1"/>
</dbReference>
<dbReference type="EMBL" id="CM003535">
    <property type="protein sequence ID" value="RCV38529.1"/>
    <property type="molecule type" value="Genomic_DNA"/>
</dbReference>
<evidence type="ECO:0000313" key="8">
    <source>
        <dbReference type="EMBL" id="RCV38529.1"/>
    </source>
</evidence>
<proteinExistence type="inferred from homology"/>
<feature type="active site" description="Proton acceptor" evidence="5">
    <location>
        <position position="276"/>
    </location>
</feature>
<dbReference type="GO" id="GO:0016787">
    <property type="term" value="F:hydrolase activity"/>
    <property type="evidence" value="ECO:0007669"/>
    <property type="project" value="UniProtKB-UniRule"/>
</dbReference>
<feature type="short sequence motif" description="GXSXG" evidence="5">
    <location>
        <begin position="122"/>
        <end position="126"/>
    </location>
</feature>
<comment type="function">
    <text evidence="6">Lipolytic acyl hydrolase (LAH).</text>
</comment>